<dbReference type="AlphaFoldDB" id="A0A6C0JSB0"/>
<dbReference type="EMBL" id="MN740687">
    <property type="protein sequence ID" value="QHU07791.1"/>
    <property type="molecule type" value="Genomic_DNA"/>
</dbReference>
<name>A0A6C0JSB0_9ZZZZ</name>
<sequence>MSVYSPTYSKTSDTQTIKNCSYILIDSKFRNITTYNNPSTFLINSEQTNNWVENYTNEHSKVKLNEIIIHYDTVIYEPFVKISFYNLEYNDRTIINSLDDNNVKFVAFMNRDLGNGWIRYKSPTKQNMRFFKRGSFSFTIWDKDNNVLNVGTNGRIISLFKVKKVNK</sequence>
<accession>A0A6C0JSB0</accession>
<proteinExistence type="predicted"/>
<organism evidence="1">
    <name type="scientific">viral metagenome</name>
    <dbReference type="NCBI Taxonomy" id="1070528"/>
    <lineage>
        <taxon>unclassified sequences</taxon>
        <taxon>metagenomes</taxon>
        <taxon>organismal metagenomes</taxon>
    </lineage>
</organism>
<reference evidence="1" key="1">
    <citation type="journal article" date="2020" name="Nature">
        <title>Giant virus diversity and host interactions through global metagenomics.</title>
        <authorList>
            <person name="Schulz F."/>
            <person name="Roux S."/>
            <person name="Paez-Espino D."/>
            <person name="Jungbluth S."/>
            <person name="Walsh D.A."/>
            <person name="Denef V.J."/>
            <person name="McMahon K.D."/>
            <person name="Konstantinidis K.T."/>
            <person name="Eloe-Fadrosh E.A."/>
            <person name="Kyrpides N.C."/>
            <person name="Woyke T."/>
        </authorList>
    </citation>
    <scope>NUCLEOTIDE SEQUENCE</scope>
    <source>
        <strain evidence="1">GVMAG-S-1041349-163</strain>
    </source>
</reference>
<evidence type="ECO:0000313" key="1">
    <source>
        <dbReference type="EMBL" id="QHU07791.1"/>
    </source>
</evidence>
<protein>
    <submittedName>
        <fullName evidence="1">Uncharacterized protein</fullName>
    </submittedName>
</protein>